<evidence type="ECO:0000256" key="2">
    <source>
        <dbReference type="ARBA" id="ARBA00022448"/>
    </source>
</evidence>
<evidence type="ECO:0000313" key="10">
    <source>
        <dbReference type="EMBL" id="MBP2018453.1"/>
    </source>
</evidence>
<evidence type="ECO:0000256" key="7">
    <source>
        <dbReference type="RuleBase" id="RU363032"/>
    </source>
</evidence>
<evidence type="ECO:0000256" key="6">
    <source>
        <dbReference type="ARBA" id="ARBA00023136"/>
    </source>
</evidence>
<name>A0ABS4JSI0_9FIRM</name>
<dbReference type="InterPro" id="IPR035906">
    <property type="entry name" value="MetI-like_sf"/>
</dbReference>
<evidence type="ECO:0000256" key="1">
    <source>
        <dbReference type="ARBA" id="ARBA00004651"/>
    </source>
</evidence>
<dbReference type="Gene3D" id="1.10.3720.10">
    <property type="entry name" value="MetI-like"/>
    <property type="match status" value="1"/>
</dbReference>
<keyword evidence="4 7" id="KW-0812">Transmembrane</keyword>
<feature type="transmembrane region" description="Helical" evidence="7">
    <location>
        <begin position="75"/>
        <end position="94"/>
    </location>
</feature>
<evidence type="ECO:0000256" key="3">
    <source>
        <dbReference type="ARBA" id="ARBA00022475"/>
    </source>
</evidence>
<evidence type="ECO:0000256" key="4">
    <source>
        <dbReference type="ARBA" id="ARBA00022692"/>
    </source>
</evidence>
<keyword evidence="2 7" id="KW-0813">Transport</keyword>
<organism evidence="10 11">
    <name type="scientific">Symbiobacterium terraclitae</name>
    <dbReference type="NCBI Taxonomy" id="557451"/>
    <lineage>
        <taxon>Bacteria</taxon>
        <taxon>Bacillati</taxon>
        <taxon>Bacillota</taxon>
        <taxon>Clostridia</taxon>
        <taxon>Eubacteriales</taxon>
        <taxon>Symbiobacteriaceae</taxon>
        <taxon>Symbiobacterium</taxon>
    </lineage>
</organism>
<keyword evidence="3" id="KW-1003">Cell membrane</keyword>
<feature type="transmembrane region" description="Helical" evidence="7">
    <location>
        <begin position="206"/>
        <end position="231"/>
    </location>
</feature>
<evidence type="ECO:0000259" key="9">
    <source>
        <dbReference type="PROSITE" id="PS50928"/>
    </source>
</evidence>
<dbReference type="Proteomes" id="UP001519289">
    <property type="component" value="Unassembled WGS sequence"/>
</dbReference>
<dbReference type="CDD" id="cd06261">
    <property type="entry name" value="TM_PBP2"/>
    <property type="match status" value="1"/>
</dbReference>
<dbReference type="PROSITE" id="PS50928">
    <property type="entry name" value="ABC_TM1"/>
    <property type="match status" value="1"/>
</dbReference>
<evidence type="ECO:0000256" key="5">
    <source>
        <dbReference type="ARBA" id="ARBA00022989"/>
    </source>
</evidence>
<protein>
    <submittedName>
        <fullName evidence="10">ABC-type dipeptide/oligopeptide/nickel transport system permease component</fullName>
    </submittedName>
</protein>
<dbReference type="PANTHER" id="PTHR30465">
    <property type="entry name" value="INNER MEMBRANE ABC TRANSPORTER"/>
    <property type="match status" value="1"/>
</dbReference>
<dbReference type="RefSeq" id="WP_209466580.1">
    <property type="nucleotide sequence ID" value="NZ_JAGGLG010000013.1"/>
</dbReference>
<feature type="transmembrane region" description="Helical" evidence="7">
    <location>
        <begin position="269"/>
        <end position="291"/>
    </location>
</feature>
<feature type="domain" description="ABC transmembrane type-1" evidence="9">
    <location>
        <begin position="71"/>
        <end position="292"/>
    </location>
</feature>
<comment type="similarity">
    <text evidence="7">Belongs to the binding-protein-dependent transport system permease family.</text>
</comment>
<keyword evidence="5 7" id="KW-1133">Transmembrane helix</keyword>
<dbReference type="SUPFAM" id="SSF161098">
    <property type="entry name" value="MetI-like"/>
    <property type="match status" value="1"/>
</dbReference>
<dbReference type="EMBL" id="JAGGLG010000013">
    <property type="protein sequence ID" value="MBP2018453.1"/>
    <property type="molecule type" value="Genomic_DNA"/>
</dbReference>
<reference evidence="10 11" key="1">
    <citation type="submission" date="2021-03" db="EMBL/GenBank/DDBJ databases">
        <title>Genomic Encyclopedia of Type Strains, Phase IV (KMG-IV): sequencing the most valuable type-strain genomes for metagenomic binning, comparative biology and taxonomic classification.</title>
        <authorList>
            <person name="Goeker M."/>
        </authorList>
    </citation>
    <scope>NUCLEOTIDE SEQUENCE [LARGE SCALE GENOMIC DNA]</scope>
    <source>
        <strain evidence="10 11">DSM 27138</strain>
    </source>
</reference>
<accession>A0ABS4JSI0</accession>
<keyword evidence="6 7" id="KW-0472">Membrane</keyword>
<gene>
    <name evidence="10" type="ORF">J2Z79_001864</name>
</gene>
<feature type="chain" id="PRO_5046543754" evidence="8">
    <location>
        <begin position="22"/>
        <end position="305"/>
    </location>
</feature>
<evidence type="ECO:0000256" key="8">
    <source>
        <dbReference type="SAM" id="SignalP"/>
    </source>
</evidence>
<evidence type="ECO:0000313" key="11">
    <source>
        <dbReference type="Proteomes" id="UP001519289"/>
    </source>
</evidence>
<feature type="transmembrane region" description="Helical" evidence="7">
    <location>
        <begin position="150"/>
        <end position="171"/>
    </location>
</feature>
<proteinExistence type="inferred from homology"/>
<comment type="subcellular location">
    <subcellularLocation>
        <location evidence="1 7">Cell membrane</location>
        <topology evidence="1 7">Multi-pass membrane protein</topology>
    </subcellularLocation>
</comment>
<dbReference type="Pfam" id="PF00528">
    <property type="entry name" value="BPD_transp_1"/>
    <property type="match status" value="1"/>
</dbReference>
<keyword evidence="8" id="KW-0732">Signal</keyword>
<dbReference type="InterPro" id="IPR000515">
    <property type="entry name" value="MetI-like"/>
</dbReference>
<sequence>MALLVLFIVLIATVPPFQVTQAPDSLIGFTVRVDLEQWGQTLREYLQTLASGTLGANRRGHDVAGLLLPRLANTLRLIAISLALALPLGMVKGLRDFQSLRRRASAVGPLLTGLLQGVPDFFLVMLLQTGVAQLFQRTGVRLLPVAWDDLQPVASMVLPVTCLALLPLAMVARITTQAMTNVYEQDYIRTARAKGLPERVVVYKHALAGALVPILDAMPGVLTVVFSNALIVERLFHYPGVTNLLQDAASPLSLLFDLRRSLPPPDVPVLVAAGASLGLIFALLYAVVSILRRVADPRLRGRDLP</sequence>
<feature type="signal peptide" evidence="8">
    <location>
        <begin position="1"/>
        <end position="21"/>
    </location>
</feature>
<feature type="transmembrane region" description="Helical" evidence="7">
    <location>
        <begin position="106"/>
        <end position="130"/>
    </location>
</feature>
<keyword evidence="11" id="KW-1185">Reference proteome</keyword>
<dbReference type="PANTHER" id="PTHR30465:SF0">
    <property type="entry name" value="OLIGOPEPTIDE TRANSPORT SYSTEM PERMEASE PROTEIN APPB"/>
    <property type="match status" value="1"/>
</dbReference>
<comment type="caution">
    <text evidence="10">The sequence shown here is derived from an EMBL/GenBank/DDBJ whole genome shotgun (WGS) entry which is preliminary data.</text>
</comment>